<dbReference type="AlphaFoldDB" id="A0A8H1LLT3"/>
<keyword evidence="6 11" id="KW-0418">Kinase</keyword>
<dbReference type="CDD" id="cd16917">
    <property type="entry name" value="HATPase_UhpB-NarQ-NarX-like"/>
    <property type="match status" value="1"/>
</dbReference>
<reference evidence="11 12" key="1">
    <citation type="submission" date="2018-10" db="EMBL/GenBank/DDBJ databases">
        <title>Isolation of pseudouridimycin from Streptomyces albus DSM 40763.</title>
        <authorList>
            <person name="Rosenqvist P."/>
            <person name="Metsae-Ketelae M."/>
            <person name="Virta P."/>
        </authorList>
    </citation>
    <scope>NUCLEOTIDE SEQUENCE [LARGE SCALE GENOMIC DNA]</scope>
    <source>
        <strain evidence="11 12">DSM 40763</strain>
    </source>
</reference>
<evidence type="ECO:0000256" key="2">
    <source>
        <dbReference type="ARBA" id="ARBA00012438"/>
    </source>
</evidence>
<dbReference type="Gene3D" id="3.30.565.10">
    <property type="entry name" value="Histidine kinase-like ATPase, C-terminal domain"/>
    <property type="match status" value="1"/>
</dbReference>
<keyword evidence="8" id="KW-0902">Two-component regulatory system</keyword>
<dbReference type="GO" id="GO:0046983">
    <property type="term" value="F:protein dimerization activity"/>
    <property type="evidence" value="ECO:0007669"/>
    <property type="project" value="InterPro"/>
</dbReference>
<evidence type="ECO:0000313" key="12">
    <source>
        <dbReference type="Proteomes" id="UP000298111"/>
    </source>
</evidence>
<evidence type="ECO:0000256" key="4">
    <source>
        <dbReference type="ARBA" id="ARBA00022679"/>
    </source>
</evidence>
<keyword evidence="7" id="KW-0067">ATP-binding</keyword>
<accession>A0A8H1LLT3</accession>
<dbReference type="EC" id="2.7.13.3" evidence="2"/>
<evidence type="ECO:0000256" key="1">
    <source>
        <dbReference type="ARBA" id="ARBA00000085"/>
    </source>
</evidence>
<evidence type="ECO:0000313" key="11">
    <source>
        <dbReference type="EMBL" id="TGG89807.1"/>
    </source>
</evidence>
<keyword evidence="9" id="KW-1133">Transmembrane helix</keyword>
<comment type="catalytic activity">
    <reaction evidence="1">
        <text>ATP + protein L-histidine = ADP + protein N-phospho-L-histidine.</text>
        <dbReference type="EC" id="2.7.13.3"/>
    </reaction>
</comment>
<dbReference type="PANTHER" id="PTHR24421:SF10">
    <property type="entry name" value="NITRATE_NITRITE SENSOR PROTEIN NARQ"/>
    <property type="match status" value="1"/>
</dbReference>
<dbReference type="GO" id="GO:0016020">
    <property type="term" value="C:membrane"/>
    <property type="evidence" value="ECO:0007669"/>
    <property type="project" value="InterPro"/>
</dbReference>
<feature type="domain" description="Signal transduction histidine kinase subgroup 3 dimerisation and phosphoacceptor" evidence="10">
    <location>
        <begin position="226"/>
        <end position="290"/>
    </location>
</feature>
<name>A0A8H1LLT3_9ACTN</name>
<feature type="transmembrane region" description="Helical" evidence="9">
    <location>
        <begin position="21"/>
        <end position="44"/>
    </location>
</feature>
<feature type="transmembrane region" description="Helical" evidence="9">
    <location>
        <begin position="173"/>
        <end position="198"/>
    </location>
</feature>
<keyword evidence="9" id="KW-0812">Transmembrane</keyword>
<dbReference type="Pfam" id="PF07730">
    <property type="entry name" value="HisKA_3"/>
    <property type="match status" value="1"/>
</dbReference>
<dbReference type="EMBL" id="RCIY01000002">
    <property type="protein sequence ID" value="TGG89807.1"/>
    <property type="molecule type" value="Genomic_DNA"/>
</dbReference>
<comment type="caution">
    <text evidence="11">The sequence shown here is derived from an EMBL/GenBank/DDBJ whole genome shotgun (WGS) entry which is preliminary data.</text>
</comment>
<dbReference type="Proteomes" id="UP000298111">
    <property type="component" value="Unassembled WGS sequence"/>
</dbReference>
<sequence length="450" mass="46486">MDAGAVRTEHRGDGSRLRTLGLRWVHLLQGGAQLMPFFLLAVVALGVVRPDLGRAVVTRPLPQILAYALSLPPAAVFGLLPLVRSLESTAARTLCGLPGPRAHWPAVGPARSWAARRRSAAWFTLHVGLGAVVSGASLAVPPMAVVLLVLPFAPALRTGNWAWPWDHAGDAVWTAPVAGAALLVLLAAAVHGAGTLLARCAPLLLGPTPADRLAAAERRAADLANRNRLARELHDSVGHALSAVALQAGAARRVLESDPAFVRQALAAIEETGRGAVAELDAVLGLLRSDGDDRHAGPTLATGLEALLARTRATGTEVVARTDPALGPLEALDGRVSAEAFRIVQEGLHNALRHAPGATVRLDLAEERGPEGRALRVTVQNTVDNAVPGPGPVRDAGGRGLAGITERAALLGGTASAGRAGGLWRLSARLPLPGAPPVRAKARKTRGATA</sequence>
<evidence type="ECO:0000259" key="10">
    <source>
        <dbReference type="Pfam" id="PF07730"/>
    </source>
</evidence>
<gene>
    <name evidence="11" type="ORF">D8771_02745</name>
</gene>
<organism evidence="11 12">
    <name type="scientific">Streptomyces albus</name>
    <dbReference type="NCBI Taxonomy" id="1888"/>
    <lineage>
        <taxon>Bacteria</taxon>
        <taxon>Bacillati</taxon>
        <taxon>Actinomycetota</taxon>
        <taxon>Actinomycetes</taxon>
        <taxon>Kitasatosporales</taxon>
        <taxon>Streptomycetaceae</taxon>
        <taxon>Streptomyces</taxon>
    </lineage>
</organism>
<evidence type="ECO:0000256" key="8">
    <source>
        <dbReference type="ARBA" id="ARBA00023012"/>
    </source>
</evidence>
<evidence type="ECO:0000256" key="3">
    <source>
        <dbReference type="ARBA" id="ARBA00022553"/>
    </source>
</evidence>
<dbReference type="InterPro" id="IPR011712">
    <property type="entry name" value="Sig_transdc_His_kin_sub3_dim/P"/>
</dbReference>
<proteinExistence type="predicted"/>
<keyword evidence="5" id="KW-0547">Nucleotide-binding</keyword>
<feature type="transmembrane region" description="Helical" evidence="9">
    <location>
        <begin position="120"/>
        <end position="153"/>
    </location>
</feature>
<keyword evidence="3" id="KW-0597">Phosphoprotein</keyword>
<dbReference type="InterPro" id="IPR036890">
    <property type="entry name" value="HATPase_C_sf"/>
</dbReference>
<feature type="transmembrane region" description="Helical" evidence="9">
    <location>
        <begin position="64"/>
        <end position="83"/>
    </location>
</feature>
<keyword evidence="9" id="KW-0472">Membrane</keyword>
<evidence type="ECO:0000256" key="7">
    <source>
        <dbReference type="ARBA" id="ARBA00022840"/>
    </source>
</evidence>
<evidence type="ECO:0000256" key="6">
    <source>
        <dbReference type="ARBA" id="ARBA00022777"/>
    </source>
</evidence>
<dbReference type="PANTHER" id="PTHR24421">
    <property type="entry name" value="NITRATE/NITRITE SENSOR PROTEIN NARX-RELATED"/>
    <property type="match status" value="1"/>
</dbReference>
<dbReference type="GO" id="GO:0000155">
    <property type="term" value="F:phosphorelay sensor kinase activity"/>
    <property type="evidence" value="ECO:0007669"/>
    <property type="project" value="InterPro"/>
</dbReference>
<protein>
    <recommendedName>
        <fullName evidence="2">histidine kinase</fullName>
        <ecNumber evidence="2">2.7.13.3</ecNumber>
    </recommendedName>
</protein>
<dbReference type="GO" id="GO:0005524">
    <property type="term" value="F:ATP binding"/>
    <property type="evidence" value="ECO:0007669"/>
    <property type="project" value="UniProtKB-KW"/>
</dbReference>
<keyword evidence="4" id="KW-0808">Transferase</keyword>
<dbReference type="RefSeq" id="WP_078659696.1">
    <property type="nucleotide sequence ID" value="NZ_CBCSFS010000007.1"/>
</dbReference>
<dbReference type="InterPro" id="IPR050482">
    <property type="entry name" value="Sensor_HK_TwoCompSys"/>
</dbReference>
<dbReference type="GeneID" id="75184499"/>
<evidence type="ECO:0000256" key="9">
    <source>
        <dbReference type="SAM" id="Phobius"/>
    </source>
</evidence>
<dbReference type="Gene3D" id="1.20.5.1930">
    <property type="match status" value="1"/>
</dbReference>
<evidence type="ECO:0000256" key="5">
    <source>
        <dbReference type="ARBA" id="ARBA00022741"/>
    </source>
</evidence>